<dbReference type="GO" id="GO:0005794">
    <property type="term" value="C:Golgi apparatus"/>
    <property type="evidence" value="ECO:0007669"/>
    <property type="project" value="TreeGrafter"/>
</dbReference>
<protein>
    <submittedName>
        <fullName evidence="4">RabGAP/TBC</fullName>
    </submittedName>
</protein>
<evidence type="ECO:0000313" key="4">
    <source>
        <dbReference type="EMBL" id="ORX61004.1"/>
    </source>
</evidence>
<dbReference type="GO" id="GO:0005096">
    <property type="term" value="F:GTPase activator activity"/>
    <property type="evidence" value="ECO:0007669"/>
    <property type="project" value="UniProtKB-KW"/>
</dbReference>
<dbReference type="SUPFAM" id="SSF47923">
    <property type="entry name" value="Ypt/Rab-GAP domain of gyp1p"/>
    <property type="match status" value="2"/>
</dbReference>
<dbReference type="Pfam" id="PF00566">
    <property type="entry name" value="RabGAP-TBC"/>
    <property type="match status" value="1"/>
</dbReference>
<dbReference type="FunFam" id="1.10.8.270:FF:000004">
    <property type="entry name" value="TBC1 domain family, member 22B"/>
    <property type="match status" value="1"/>
</dbReference>
<dbReference type="Gene3D" id="1.10.8.270">
    <property type="entry name" value="putative rabgap domain of human tbc1 domain family member 14 like domains"/>
    <property type="match status" value="1"/>
</dbReference>
<dbReference type="Proteomes" id="UP000193719">
    <property type="component" value="Unassembled WGS sequence"/>
</dbReference>
<comment type="caution">
    <text evidence="4">The sequence shown here is derived from an EMBL/GenBank/DDBJ whole genome shotgun (WGS) entry which is preliminary data.</text>
</comment>
<dbReference type="EMBL" id="MCFH01000001">
    <property type="protein sequence ID" value="ORX61004.1"/>
    <property type="molecule type" value="Genomic_DNA"/>
</dbReference>
<feature type="domain" description="Rab-GAP TBC" evidence="3">
    <location>
        <begin position="35"/>
        <end position="259"/>
    </location>
</feature>
<gene>
    <name evidence="4" type="ORF">BCR36DRAFT_394153</name>
</gene>
<evidence type="ECO:0000313" key="5">
    <source>
        <dbReference type="Proteomes" id="UP000193719"/>
    </source>
</evidence>
<dbReference type="AlphaFoldDB" id="A0A1Y1VNL5"/>
<dbReference type="Gene3D" id="1.10.472.80">
    <property type="entry name" value="Ypt/Rab-GAP domain of gyp1p, domain 3"/>
    <property type="match status" value="1"/>
</dbReference>
<proteinExistence type="predicted"/>
<evidence type="ECO:0000259" key="3">
    <source>
        <dbReference type="PROSITE" id="PS50086"/>
    </source>
</evidence>
<evidence type="ECO:0000256" key="2">
    <source>
        <dbReference type="ARBA" id="ARBA00022553"/>
    </source>
</evidence>
<dbReference type="Gene3D" id="1.10.10.750">
    <property type="entry name" value="Ypt/Rab-GAP domain of gyp1p, domain 1"/>
    <property type="match status" value="1"/>
</dbReference>
<reference evidence="4 5" key="2">
    <citation type="submission" date="2016-08" db="EMBL/GenBank/DDBJ databases">
        <title>Pervasive Adenine N6-methylation of Active Genes in Fungi.</title>
        <authorList>
            <consortium name="DOE Joint Genome Institute"/>
            <person name="Mondo S.J."/>
            <person name="Dannebaum R.O."/>
            <person name="Kuo R.C."/>
            <person name="Labutti K."/>
            <person name="Haridas S."/>
            <person name="Kuo A."/>
            <person name="Salamov A."/>
            <person name="Ahrendt S.R."/>
            <person name="Lipzen A."/>
            <person name="Sullivan W."/>
            <person name="Andreopoulos W.B."/>
            <person name="Clum A."/>
            <person name="Lindquist E."/>
            <person name="Daum C."/>
            <person name="Ramamoorthy G.K."/>
            <person name="Gryganskyi A."/>
            <person name="Culley D."/>
            <person name="Magnuson J.K."/>
            <person name="James T.Y."/>
            <person name="O'Malley M.A."/>
            <person name="Stajich J.E."/>
            <person name="Spatafora J.W."/>
            <person name="Visel A."/>
            <person name="Grigoriev I.V."/>
        </authorList>
    </citation>
    <scope>NUCLEOTIDE SEQUENCE [LARGE SCALE GENOMIC DNA]</scope>
    <source>
        <strain evidence="5">finn</strain>
    </source>
</reference>
<dbReference type="FunFam" id="1.10.472.80:FF:000001">
    <property type="entry name" value="TBC1 domain family member 22B"/>
    <property type="match status" value="1"/>
</dbReference>
<accession>A0A1Y1VNL5</accession>
<keyword evidence="1" id="KW-0343">GTPase activation</keyword>
<evidence type="ECO:0000256" key="1">
    <source>
        <dbReference type="ARBA" id="ARBA00022468"/>
    </source>
</evidence>
<dbReference type="FunFam" id="1.10.10.750:FF:000009">
    <property type="entry name" value="TBC1 domain family member 22A"/>
    <property type="match status" value="1"/>
</dbReference>
<reference evidence="4 5" key="1">
    <citation type="submission" date="2016-08" db="EMBL/GenBank/DDBJ databases">
        <title>Genomes of anaerobic fungi encode conserved fungal cellulosomes for biomass hydrolysis.</title>
        <authorList>
            <consortium name="DOE Joint Genome Institute"/>
            <person name="Haitjema C.H."/>
            <person name="Gilmore S.P."/>
            <person name="Henske J.K."/>
            <person name="Solomon K.V."/>
            <person name="De Groot R."/>
            <person name="Kuo A."/>
            <person name="Mondo S.J."/>
            <person name="Salamov A.A."/>
            <person name="Labutti K."/>
            <person name="Zhao Z."/>
            <person name="Chiniquy J."/>
            <person name="Barry K."/>
            <person name="Brewer H.M."/>
            <person name="Purvine S.O."/>
            <person name="Wright A.T."/>
            <person name="Boxma B."/>
            <person name="Van Alen T."/>
            <person name="Hackstein J.H."/>
            <person name="Baker S.E."/>
            <person name="Grigoriev I.V."/>
            <person name="O'Malley M.A."/>
        </authorList>
    </citation>
    <scope>NUCLEOTIDE SEQUENCE [LARGE SCALE GENOMIC DNA]</scope>
    <source>
        <strain evidence="5">finn</strain>
    </source>
</reference>
<name>A0A1Y1VNL5_9FUNG</name>
<dbReference type="GO" id="GO:0071889">
    <property type="term" value="F:14-3-3 protein binding"/>
    <property type="evidence" value="ECO:0007669"/>
    <property type="project" value="UniProtKB-ARBA"/>
</dbReference>
<dbReference type="STRING" id="1754191.A0A1Y1VNL5"/>
<sequence>MKENDYSLHKIEQFEELINTPNIDLGKLRKLSWSGIPNQFRPMVWQLLMGYLPRNQDRREVTLARKRKDFADTANQAFSKGVAGLDYTLYHQIHIDIPRTNPSSTIYQNKKIQKSLERILYCWAIRHPASGYVQGINDLVTPFYYVFLSSYLDSDLDTYDINSIPDNVFEAVEADSFWCLTNLLDGIQDSYTYNQPGIHRQVQKLEEFIKRVDLKLYNHLKKEDVQFIQFAFRWMNCLLMRELKLENIIRMWDTYQSEPDGFSEFHLYVCAAFLVKWSKDLLEMDFQDIMIFLQNLPTSDWTEKDIEMLLSEAYMWKCLFHDSPNHIS</sequence>
<dbReference type="InterPro" id="IPR000195">
    <property type="entry name" value="Rab-GAP-TBC_dom"/>
</dbReference>
<organism evidence="4 5">
    <name type="scientific">Piromyces finnis</name>
    <dbReference type="NCBI Taxonomy" id="1754191"/>
    <lineage>
        <taxon>Eukaryota</taxon>
        <taxon>Fungi</taxon>
        <taxon>Fungi incertae sedis</taxon>
        <taxon>Chytridiomycota</taxon>
        <taxon>Chytridiomycota incertae sedis</taxon>
        <taxon>Neocallimastigomycetes</taxon>
        <taxon>Neocallimastigales</taxon>
        <taxon>Neocallimastigaceae</taxon>
        <taxon>Piromyces</taxon>
    </lineage>
</organism>
<dbReference type="InterPro" id="IPR035969">
    <property type="entry name" value="Rab-GAP_TBC_sf"/>
</dbReference>
<dbReference type="SMART" id="SM00164">
    <property type="entry name" value="TBC"/>
    <property type="match status" value="1"/>
</dbReference>
<dbReference type="OrthoDB" id="26371at2759"/>
<dbReference type="PANTHER" id="PTHR22957:SF26">
    <property type="entry name" value="LD44506P"/>
    <property type="match status" value="1"/>
</dbReference>
<keyword evidence="5" id="KW-1185">Reference proteome</keyword>
<keyword evidence="2" id="KW-0597">Phosphoprotein</keyword>
<dbReference type="PANTHER" id="PTHR22957">
    <property type="entry name" value="TBC1 DOMAIN FAMILY MEMBER GTPASE-ACTIVATING PROTEIN"/>
    <property type="match status" value="1"/>
</dbReference>
<dbReference type="PROSITE" id="PS50086">
    <property type="entry name" value="TBC_RABGAP"/>
    <property type="match status" value="1"/>
</dbReference>